<dbReference type="EMBL" id="CP056041">
    <property type="protein sequence ID" value="QKZ19985.1"/>
    <property type="molecule type" value="Genomic_DNA"/>
</dbReference>
<evidence type="ECO:0000313" key="2">
    <source>
        <dbReference type="Proteomes" id="UP000509418"/>
    </source>
</evidence>
<keyword evidence="2" id="KW-1185">Reference proteome</keyword>
<reference evidence="1 2" key="1">
    <citation type="submission" date="2020-06" db="EMBL/GenBank/DDBJ databases">
        <title>Genome mining for natural products.</title>
        <authorList>
            <person name="Zhang B."/>
            <person name="Shi J."/>
            <person name="Ge H."/>
        </authorList>
    </citation>
    <scope>NUCLEOTIDE SEQUENCE [LARGE SCALE GENOMIC DNA]</scope>
    <source>
        <strain evidence="1 2">NA02069</strain>
    </source>
</reference>
<dbReference type="Proteomes" id="UP000509418">
    <property type="component" value="Chromosome"/>
</dbReference>
<gene>
    <name evidence="1" type="ORF">HUT05_23055</name>
</gene>
<dbReference type="RefSeq" id="WP_167537739.1">
    <property type="nucleotide sequence ID" value="NZ_BMUS01000010.1"/>
</dbReference>
<name>A0A7H8T907_STRCX</name>
<sequence length="58" mass="6574">MTALTVKRDVLHVPETGWEKARHQRGKAIRTCMAPVEDRSSPRAGRSSTEWNIVRGED</sequence>
<organism evidence="1 2">
    <name type="scientific">Streptomyces chartreusis</name>
    <dbReference type="NCBI Taxonomy" id="1969"/>
    <lineage>
        <taxon>Bacteria</taxon>
        <taxon>Bacillati</taxon>
        <taxon>Actinomycetota</taxon>
        <taxon>Actinomycetes</taxon>
        <taxon>Kitasatosporales</taxon>
        <taxon>Streptomycetaceae</taxon>
        <taxon>Streptomyces</taxon>
    </lineage>
</organism>
<protein>
    <submittedName>
        <fullName evidence="1">Uncharacterized protein</fullName>
    </submittedName>
</protein>
<dbReference type="AlphaFoldDB" id="A0A7H8T907"/>
<dbReference type="GeneID" id="91332812"/>
<proteinExistence type="predicted"/>
<accession>A0A7H8T907</accession>
<evidence type="ECO:0000313" key="1">
    <source>
        <dbReference type="EMBL" id="QKZ19985.1"/>
    </source>
</evidence>